<gene>
    <name evidence="5" type="ORF">SAMN02910350_01470</name>
</gene>
<dbReference type="RefSeq" id="WP_090162428.1">
    <property type="nucleotide sequence ID" value="NZ_FMWK01000006.1"/>
</dbReference>
<keyword evidence="5" id="KW-0862">Zinc</keyword>
<feature type="transmembrane region" description="Helical" evidence="3">
    <location>
        <begin position="76"/>
        <end position="100"/>
    </location>
</feature>
<sequence>MEKNKVPCEIIEDLLPSYLDEILSDSVNEAVEIHLESCEACRKKLGQLKSELAEGQVQIEENDAAFVKGIKRYKHYVIGMAIGAGIPLLTFLAFIIWLMFISMNS</sequence>
<comment type="similarity">
    <text evidence="1">Belongs to the zinc-associated anti-sigma factor (ZAS) superfamily. Anti-sigma-W factor family.</text>
</comment>
<keyword evidence="5" id="KW-0479">Metal-binding</keyword>
<dbReference type="AlphaFoldDB" id="A0A1G5RYK2"/>
<keyword evidence="3" id="KW-0812">Transmembrane</keyword>
<reference evidence="5 6" key="1">
    <citation type="submission" date="2016-10" db="EMBL/GenBank/DDBJ databases">
        <authorList>
            <person name="de Groot N.N."/>
        </authorList>
    </citation>
    <scope>NUCLEOTIDE SEQUENCE [LARGE SCALE GENOMIC DNA]</scope>
    <source>
        <strain evidence="5 6">DSM 10317</strain>
    </source>
</reference>
<dbReference type="Pfam" id="PF13490">
    <property type="entry name" value="zf-HC2"/>
    <property type="match status" value="1"/>
</dbReference>
<evidence type="ECO:0000313" key="5">
    <source>
        <dbReference type="EMBL" id="SCZ78830.1"/>
    </source>
</evidence>
<evidence type="ECO:0000313" key="6">
    <source>
        <dbReference type="Proteomes" id="UP000199428"/>
    </source>
</evidence>
<accession>A0A1G5RYK2</accession>
<evidence type="ECO:0000256" key="3">
    <source>
        <dbReference type="SAM" id="Phobius"/>
    </source>
</evidence>
<dbReference type="Proteomes" id="UP000199428">
    <property type="component" value="Unassembled WGS sequence"/>
</dbReference>
<keyword evidence="3" id="KW-1133">Transmembrane helix</keyword>
<proteinExistence type="inferred from homology"/>
<dbReference type="EMBL" id="FMWK01000006">
    <property type="protein sequence ID" value="SCZ78830.1"/>
    <property type="molecule type" value="Genomic_DNA"/>
</dbReference>
<protein>
    <recommendedName>
        <fullName evidence="2">Anti-sigma-W factor RsiW</fullName>
    </recommendedName>
</protein>
<dbReference type="InterPro" id="IPR041916">
    <property type="entry name" value="Anti_sigma_zinc_sf"/>
</dbReference>
<evidence type="ECO:0000256" key="1">
    <source>
        <dbReference type="ARBA" id="ARBA00024353"/>
    </source>
</evidence>
<keyword evidence="5" id="KW-0863">Zinc-finger</keyword>
<dbReference type="GO" id="GO:0008270">
    <property type="term" value="F:zinc ion binding"/>
    <property type="evidence" value="ECO:0007669"/>
    <property type="project" value="UniProtKB-KW"/>
</dbReference>
<organism evidence="5 6">
    <name type="scientific">Pseudobutyrivibrio xylanivorans</name>
    <dbReference type="NCBI Taxonomy" id="185007"/>
    <lineage>
        <taxon>Bacteria</taxon>
        <taxon>Bacillati</taxon>
        <taxon>Bacillota</taxon>
        <taxon>Clostridia</taxon>
        <taxon>Lachnospirales</taxon>
        <taxon>Lachnospiraceae</taxon>
        <taxon>Pseudobutyrivibrio</taxon>
    </lineage>
</organism>
<dbReference type="Gene3D" id="1.10.10.1320">
    <property type="entry name" value="Anti-sigma factor, zinc-finger domain"/>
    <property type="match status" value="1"/>
</dbReference>
<evidence type="ECO:0000256" key="2">
    <source>
        <dbReference type="ARBA" id="ARBA00024438"/>
    </source>
</evidence>
<feature type="domain" description="Putative zinc-finger" evidence="4">
    <location>
        <begin position="8"/>
        <end position="42"/>
    </location>
</feature>
<evidence type="ECO:0000259" key="4">
    <source>
        <dbReference type="Pfam" id="PF13490"/>
    </source>
</evidence>
<keyword evidence="3" id="KW-0472">Membrane</keyword>
<name>A0A1G5RYK2_PSEXY</name>
<dbReference type="InterPro" id="IPR027383">
    <property type="entry name" value="Znf_put"/>
</dbReference>